<reference evidence="4" key="1">
    <citation type="submission" date="2023-03" db="UniProtKB">
        <authorList>
            <consortium name="WormBaseParasite"/>
        </authorList>
    </citation>
    <scope>IDENTIFICATION</scope>
</reference>
<dbReference type="GO" id="GO:0090090">
    <property type="term" value="P:negative regulation of canonical Wnt signaling pathway"/>
    <property type="evidence" value="ECO:0007669"/>
    <property type="project" value="TreeGrafter"/>
</dbReference>
<dbReference type="Gene3D" id="1.20.80.10">
    <property type="match status" value="1"/>
</dbReference>
<feature type="region of interest" description="Disordered" evidence="1">
    <location>
        <begin position="111"/>
        <end position="214"/>
    </location>
</feature>
<dbReference type="Pfam" id="PF00373">
    <property type="entry name" value="FERM_M"/>
    <property type="match status" value="1"/>
</dbReference>
<dbReference type="PANTHER" id="PTHR13283:SF10">
    <property type="entry name" value="FERM DOMAIN-CONTAINING PROTEIN 8"/>
    <property type="match status" value="1"/>
</dbReference>
<feature type="domain" description="FERM central" evidence="2">
    <location>
        <begin position="339"/>
        <end position="390"/>
    </location>
</feature>
<evidence type="ECO:0000256" key="1">
    <source>
        <dbReference type="SAM" id="MobiDB-lite"/>
    </source>
</evidence>
<dbReference type="Gene3D" id="3.10.20.90">
    <property type="entry name" value="Phosphatidylinositol 3-kinase Catalytic Subunit, Chain A, domain 1"/>
    <property type="match status" value="1"/>
</dbReference>
<dbReference type="SUPFAM" id="SSF47031">
    <property type="entry name" value="Second domain of FERM"/>
    <property type="match status" value="1"/>
</dbReference>
<dbReference type="Gene3D" id="2.30.29.30">
    <property type="entry name" value="Pleckstrin-homology domain (PH domain)/Phosphotyrosine-binding domain (PTB)"/>
    <property type="match status" value="1"/>
</dbReference>
<feature type="compositionally biased region" description="Low complexity" evidence="1">
    <location>
        <begin position="136"/>
        <end position="148"/>
    </location>
</feature>
<organism evidence="3 4">
    <name type="scientific">Ascaris lumbricoides</name>
    <name type="common">Giant roundworm</name>
    <dbReference type="NCBI Taxonomy" id="6252"/>
    <lineage>
        <taxon>Eukaryota</taxon>
        <taxon>Metazoa</taxon>
        <taxon>Ecdysozoa</taxon>
        <taxon>Nematoda</taxon>
        <taxon>Chromadorea</taxon>
        <taxon>Rhabditida</taxon>
        <taxon>Spirurina</taxon>
        <taxon>Ascaridomorpha</taxon>
        <taxon>Ascaridoidea</taxon>
        <taxon>Ascarididae</taxon>
        <taxon>Ascaris</taxon>
    </lineage>
</organism>
<feature type="compositionally biased region" description="Polar residues" evidence="1">
    <location>
        <begin position="160"/>
        <end position="172"/>
    </location>
</feature>
<keyword evidence="3" id="KW-1185">Reference proteome</keyword>
<evidence type="ECO:0000259" key="2">
    <source>
        <dbReference type="Pfam" id="PF00373"/>
    </source>
</evidence>
<dbReference type="InterPro" id="IPR014352">
    <property type="entry name" value="FERM/acyl-CoA-bd_prot_sf"/>
</dbReference>
<dbReference type="PANTHER" id="PTHR13283">
    <property type="entry name" value="KREV INTERACTION TRAPPED 1-RELATED"/>
    <property type="match status" value="1"/>
</dbReference>
<dbReference type="InterPro" id="IPR035963">
    <property type="entry name" value="FERM_2"/>
</dbReference>
<dbReference type="Proteomes" id="UP000036681">
    <property type="component" value="Unplaced"/>
</dbReference>
<name>A0A9J2PYV7_ASCLU</name>
<proteinExistence type="predicted"/>
<dbReference type="AlphaFoldDB" id="A0A9J2PYV7"/>
<dbReference type="InterPro" id="IPR019748">
    <property type="entry name" value="FERM_central"/>
</dbReference>
<evidence type="ECO:0000313" key="4">
    <source>
        <dbReference type="WBParaSite" id="ALUE_0001516301-mRNA-1"/>
    </source>
</evidence>
<evidence type="ECO:0000313" key="3">
    <source>
        <dbReference type="Proteomes" id="UP000036681"/>
    </source>
</evidence>
<feature type="region of interest" description="Disordered" evidence="1">
    <location>
        <begin position="593"/>
        <end position="635"/>
    </location>
</feature>
<dbReference type="InterPro" id="IPR051594">
    <property type="entry name" value="KRIT1/FRMD8"/>
</dbReference>
<accession>A0A9J2PYV7</accession>
<feature type="compositionally biased region" description="Polar residues" evidence="1">
    <location>
        <begin position="111"/>
        <end position="120"/>
    </location>
</feature>
<protein>
    <submittedName>
        <fullName evidence="4">FERM central domain-containing protein</fullName>
    </submittedName>
</protein>
<dbReference type="InterPro" id="IPR011993">
    <property type="entry name" value="PH-like_dom_sf"/>
</dbReference>
<sequence length="681" mass="75777">MSSTVFDDITVPLLHHPKELEATVESSNSTSIIDEGSIRDRKIEVQRPIALSIALDITTSKTNTLAHRRNRSVDLGHTKESELLEYSEWSPQKIDQHTMINASKVLSPSLSNSTIHMNRSTNRKLSESRGVKLPDITIKSSSTKSQSSNRIAQKSKRKQVSYSDQQQAGTSQEHSDQTTPNSPPLTSSPVGYTLRHPGPLTVDPSAKAAPQSATPPLAQLNDAIDITVFLADQRGYKFALVGGKVSTASDLIYLMADRLGIDTAILQETCALWMISDLLEVQLKPHHIPYEIRRSWTVLLKRFTQAELDEIVADEPLIVLKRNVQLSIEREIELEDDYESLTEILYVGAKKEVLAGRYLCDLETSMRLAALQMAIELGPYDPLEHSADFISAAFFRGQVERPPAASFKELKKMLLAAAMPEIEVFVGINRDYVTVIDPSKHELLLVQPLSNCSWRRIDVDMPRDQHLKRPPSSEVEDLPCFLLHFPDDSENCDRMMHSNSERIDVPEKSKLLQVFSRQAVMMEALMTALYTIALLEAKEVSDMGDELSDSENIEADQDQPQASANMEAIAGGQSYQGPLATQLTNAVQRIATNNDQTGHNNNEEALRQRKSLSPVGIPRTRSPQKHDTNSVRFGKSCRTSSPMLSPTFFASNFSKLCLATFDANGKCVEAQGSLRRVLQEA</sequence>
<dbReference type="GO" id="GO:0005886">
    <property type="term" value="C:plasma membrane"/>
    <property type="evidence" value="ECO:0007669"/>
    <property type="project" value="TreeGrafter"/>
</dbReference>
<dbReference type="WBParaSite" id="ALUE_0001516301-mRNA-1">
    <property type="protein sequence ID" value="ALUE_0001516301-mRNA-1"/>
    <property type="gene ID" value="ALUE_0001516301"/>
</dbReference>
<feature type="compositionally biased region" description="Low complexity" evidence="1">
    <location>
        <begin position="178"/>
        <end position="189"/>
    </location>
</feature>
<dbReference type="CDD" id="cd14473">
    <property type="entry name" value="FERM_B-lobe"/>
    <property type="match status" value="1"/>
</dbReference>